<keyword evidence="4" id="KW-1133">Transmembrane helix</keyword>
<dbReference type="GO" id="GO:0007009">
    <property type="term" value="P:plasma membrane organization"/>
    <property type="evidence" value="ECO:0007669"/>
    <property type="project" value="TreeGrafter"/>
</dbReference>
<feature type="domain" description="C2" evidence="6">
    <location>
        <begin position="7"/>
        <end position="137"/>
    </location>
</feature>
<organism evidence="7 8">
    <name type="scientific">Perkinsus olseni</name>
    <name type="common">Perkinsus atlanticus</name>
    <dbReference type="NCBI Taxonomy" id="32597"/>
    <lineage>
        <taxon>Eukaryota</taxon>
        <taxon>Sar</taxon>
        <taxon>Alveolata</taxon>
        <taxon>Perkinsozoa</taxon>
        <taxon>Perkinsea</taxon>
        <taxon>Perkinsida</taxon>
        <taxon>Perkinsidae</taxon>
        <taxon>Perkinsus</taxon>
    </lineage>
</organism>
<evidence type="ECO:0000259" key="6">
    <source>
        <dbReference type="PROSITE" id="PS50004"/>
    </source>
</evidence>
<evidence type="ECO:0000256" key="1">
    <source>
        <dbReference type="ARBA" id="ARBA00004167"/>
    </source>
</evidence>
<dbReference type="GO" id="GO:0016020">
    <property type="term" value="C:membrane"/>
    <property type="evidence" value="ECO:0007669"/>
    <property type="project" value="UniProtKB-SubCell"/>
</dbReference>
<proteinExistence type="predicted"/>
<dbReference type="InterPro" id="IPR035892">
    <property type="entry name" value="C2_domain_sf"/>
</dbReference>
<dbReference type="AlphaFoldDB" id="A0A7J6U1E9"/>
<dbReference type="SUPFAM" id="SSF49562">
    <property type="entry name" value="C2 domain (Calcium/lipid-binding domain, CaLB)"/>
    <property type="match status" value="1"/>
</dbReference>
<gene>
    <name evidence="7" type="ORF">FOZ63_004224</name>
</gene>
<dbReference type="PANTHER" id="PTHR12546">
    <property type="entry name" value="FER-1-LIKE"/>
    <property type="match status" value="1"/>
</dbReference>
<dbReference type="Gene3D" id="2.60.40.150">
    <property type="entry name" value="C2 domain"/>
    <property type="match status" value="1"/>
</dbReference>
<evidence type="ECO:0000256" key="3">
    <source>
        <dbReference type="ARBA" id="ARBA00022737"/>
    </source>
</evidence>
<keyword evidence="2" id="KW-0812">Transmembrane</keyword>
<keyword evidence="5" id="KW-0472">Membrane</keyword>
<feature type="non-terminal residue" evidence="7">
    <location>
        <position position="1"/>
    </location>
</feature>
<reference evidence="7 8" key="1">
    <citation type="submission" date="2020-04" db="EMBL/GenBank/DDBJ databases">
        <title>Perkinsus olseni comparative genomics.</title>
        <authorList>
            <person name="Bogema D.R."/>
        </authorList>
    </citation>
    <scope>NUCLEOTIDE SEQUENCE [LARGE SCALE GENOMIC DNA]</scope>
    <source>
        <strain evidence="7 8">ATCC PRA-207</strain>
    </source>
</reference>
<dbReference type="InterPro" id="IPR037721">
    <property type="entry name" value="Ferlin"/>
</dbReference>
<accession>A0A7J6U1E9</accession>
<keyword evidence="3" id="KW-0677">Repeat</keyword>
<name>A0A7J6U1E9_PEROL</name>
<dbReference type="Proteomes" id="UP000553632">
    <property type="component" value="Unassembled WGS sequence"/>
</dbReference>
<keyword evidence="8" id="KW-1185">Reference proteome</keyword>
<dbReference type="PROSITE" id="PS50004">
    <property type="entry name" value="C2"/>
    <property type="match status" value="1"/>
</dbReference>
<evidence type="ECO:0000313" key="7">
    <source>
        <dbReference type="EMBL" id="KAF4751559.1"/>
    </source>
</evidence>
<evidence type="ECO:0000256" key="2">
    <source>
        <dbReference type="ARBA" id="ARBA00022692"/>
    </source>
</evidence>
<evidence type="ECO:0000256" key="5">
    <source>
        <dbReference type="ARBA" id="ARBA00023136"/>
    </source>
</evidence>
<protein>
    <recommendedName>
        <fullName evidence="6">C2 domain-containing protein</fullName>
    </recommendedName>
</protein>
<dbReference type="InterPro" id="IPR000008">
    <property type="entry name" value="C2_dom"/>
</dbReference>
<dbReference type="PANTHER" id="PTHR12546:SF33">
    <property type="entry name" value="SPERM VESICLE FUSION PROTEIN FER-1"/>
    <property type="match status" value="1"/>
</dbReference>
<sequence length="214" mass="23943">KDVLVRIASAAAVEVSYEMGRTEWKIKVDIHSVYALRRPEGSTELPNPYLKVIVDYPGEEGDVEKKTSSQNATASCSFNCFFLFDGSLAKAEFKRSKITLECWHRNAIRKDELIGACTFGFSRVYSLVRHTLLRQWMPLTFPEKPGDVRGYVNVSVGIYGPGDDYVHCGFESRMGVIITTIFTALEVPSGFRLVSDEDEAVSSITERVLQTPDS</sequence>
<feature type="non-terminal residue" evidence="7">
    <location>
        <position position="214"/>
    </location>
</feature>
<dbReference type="Pfam" id="PF00168">
    <property type="entry name" value="C2"/>
    <property type="match status" value="1"/>
</dbReference>
<dbReference type="EMBL" id="JABANO010006582">
    <property type="protein sequence ID" value="KAF4751559.1"/>
    <property type="molecule type" value="Genomic_DNA"/>
</dbReference>
<evidence type="ECO:0000313" key="8">
    <source>
        <dbReference type="Proteomes" id="UP000553632"/>
    </source>
</evidence>
<evidence type="ECO:0000256" key="4">
    <source>
        <dbReference type="ARBA" id="ARBA00022989"/>
    </source>
</evidence>
<comment type="caution">
    <text evidence="7">The sequence shown here is derived from an EMBL/GenBank/DDBJ whole genome shotgun (WGS) entry which is preliminary data.</text>
</comment>
<comment type="subcellular location">
    <subcellularLocation>
        <location evidence="1">Membrane</location>
        <topology evidence="1">Single-pass membrane protein</topology>
    </subcellularLocation>
</comment>
<dbReference type="SMART" id="SM00239">
    <property type="entry name" value="C2"/>
    <property type="match status" value="1"/>
</dbReference>